<proteinExistence type="predicted"/>
<evidence type="ECO:0000313" key="3">
    <source>
        <dbReference type="Proteomes" id="UP000759537"/>
    </source>
</evidence>
<dbReference type="EMBL" id="WHVB01000002">
    <property type="protein sequence ID" value="KAF8485997.1"/>
    <property type="molecule type" value="Genomic_DNA"/>
</dbReference>
<sequence length="113" mass="12738">MPLCDGQYGPRDRDIPEPTGTVKKRRKKTRQNAVQLETTLTLSSHSCGTRAARKMLASGSADRTVKLWYLSRYRKDTAFREVAQRQGTGHALTPAELLSRWMWRKAGSSVKSS</sequence>
<comment type="caution">
    <text evidence="2">The sequence shown here is derived from an EMBL/GenBank/DDBJ whole genome shotgun (WGS) entry which is preliminary data.</text>
</comment>
<dbReference type="AlphaFoldDB" id="A0A9P5N4M3"/>
<accession>A0A9P5N4M3</accession>
<protein>
    <submittedName>
        <fullName evidence="2">Uncharacterized protein</fullName>
    </submittedName>
</protein>
<reference evidence="2" key="1">
    <citation type="submission" date="2019-10" db="EMBL/GenBank/DDBJ databases">
        <authorList>
            <consortium name="DOE Joint Genome Institute"/>
            <person name="Kuo A."/>
            <person name="Miyauchi S."/>
            <person name="Kiss E."/>
            <person name="Drula E."/>
            <person name="Kohler A."/>
            <person name="Sanchez-Garcia M."/>
            <person name="Andreopoulos B."/>
            <person name="Barry K.W."/>
            <person name="Bonito G."/>
            <person name="Buee M."/>
            <person name="Carver A."/>
            <person name="Chen C."/>
            <person name="Cichocki N."/>
            <person name="Clum A."/>
            <person name="Culley D."/>
            <person name="Crous P.W."/>
            <person name="Fauchery L."/>
            <person name="Girlanda M."/>
            <person name="Hayes R."/>
            <person name="Keri Z."/>
            <person name="LaButti K."/>
            <person name="Lipzen A."/>
            <person name="Lombard V."/>
            <person name="Magnuson J."/>
            <person name="Maillard F."/>
            <person name="Morin E."/>
            <person name="Murat C."/>
            <person name="Nolan M."/>
            <person name="Ohm R."/>
            <person name="Pangilinan J."/>
            <person name="Pereira M."/>
            <person name="Perotto S."/>
            <person name="Peter M."/>
            <person name="Riley R."/>
            <person name="Sitrit Y."/>
            <person name="Stielow B."/>
            <person name="Szollosi G."/>
            <person name="Zifcakova L."/>
            <person name="Stursova M."/>
            <person name="Spatafora J.W."/>
            <person name="Tedersoo L."/>
            <person name="Vaario L.-M."/>
            <person name="Yamada A."/>
            <person name="Yan M."/>
            <person name="Wang P."/>
            <person name="Xu J."/>
            <person name="Bruns T."/>
            <person name="Baldrian P."/>
            <person name="Vilgalys R."/>
            <person name="Henrissat B."/>
            <person name="Grigoriev I.V."/>
            <person name="Hibbett D."/>
            <person name="Nagy L.G."/>
            <person name="Martin F.M."/>
        </authorList>
    </citation>
    <scope>NUCLEOTIDE SEQUENCE</scope>
    <source>
        <strain evidence="2">Prilba</strain>
    </source>
</reference>
<dbReference type="Proteomes" id="UP000759537">
    <property type="component" value="Unassembled WGS sequence"/>
</dbReference>
<name>A0A9P5N4M3_9AGAM</name>
<reference evidence="2" key="2">
    <citation type="journal article" date="2020" name="Nat. Commun.">
        <title>Large-scale genome sequencing of mycorrhizal fungi provides insights into the early evolution of symbiotic traits.</title>
        <authorList>
            <person name="Miyauchi S."/>
            <person name="Kiss E."/>
            <person name="Kuo A."/>
            <person name="Drula E."/>
            <person name="Kohler A."/>
            <person name="Sanchez-Garcia M."/>
            <person name="Morin E."/>
            <person name="Andreopoulos B."/>
            <person name="Barry K.W."/>
            <person name="Bonito G."/>
            <person name="Buee M."/>
            <person name="Carver A."/>
            <person name="Chen C."/>
            <person name="Cichocki N."/>
            <person name="Clum A."/>
            <person name="Culley D."/>
            <person name="Crous P.W."/>
            <person name="Fauchery L."/>
            <person name="Girlanda M."/>
            <person name="Hayes R.D."/>
            <person name="Keri Z."/>
            <person name="LaButti K."/>
            <person name="Lipzen A."/>
            <person name="Lombard V."/>
            <person name="Magnuson J."/>
            <person name="Maillard F."/>
            <person name="Murat C."/>
            <person name="Nolan M."/>
            <person name="Ohm R.A."/>
            <person name="Pangilinan J."/>
            <person name="Pereira M.F."/>
            <person name="Perotto S."/>
            <person name="Peter M."/>
            <person name="Pfister S."/>
            <person name="Riley R."/>
            <person name="Sitrit Y."/>
            <person name="Stielow J.B."/>
            <person name="Szollosi G."/>
            <person name="Zifcakova L."/>
            <person name="Stursova M."/>
            <person name="Spatafora J.W."/>
            <person name="Tedersoo L."/>
            <person name="Vaario L.M."/>
            <person name="Yamada A."/>
            <person name="Yan M."/>
            <person name="Wang P."/>
            <person name="Xu J."/>
            <person name="Bruns T."/>
            <person name="Baldrian P."/>
            <person name="Vilgalys R."/>
            <person name="Dunand C."/>
            <person name="Henrissat B."/>
            <person name="Grigoriev I.V."/>
            <person name="Hibbett D."/>
            <person name="Nagy L.G."/>
            <person name="Martin F.M."/>
        </authorList>
    </citation>
    <scope>NUCLEOTIDE SEQUENCE</scope>
    <source>
        <strain evidence="2">Prilba</strain>
    </source>
</reference>
<evidence type="ECO:0000256" key="1">
    <source>
        <dbReference type="SAM" id="MobiDB-lite"/>
    </source>
</evidence>
<evidence type="ECO:0000313" key="2">
    <source>
        <dbReference type="EMBL" id="KAF8485997.1"/>
    </source>
</evidence>
<gene>
    <name evidence="2" type="ORF">DFH94DRAFT_842038</name>
</gene>
<feature type="region of interest" description="Disordered" evidence="1">
    <location>
        <begin position="1"/>
        <end position="32"/>
    </location>
</feature>
<organism evidence="2 3">
    <name type="scientific">Russula ochroleuca</name>
    <dbReference type="NCBI Taxonomy" id="152965"/>
    <lineage>
        <taxon>Eukaryota</taxon>
        <taxon>Fungi</taxon>
        <taxon>Dikarya</taxon>
        <taxon>Basidiomycota</taxon>
        <taxon>Agaricomycotina</taxon>
        <taxon>Agaricomycetes</taxon>
        <taxon>Russulales</taxon>
        <taxon>Russulaceae</taxon>
        <taxon>Russula</taxon>
    </lineage>
</organism>
<keyword evidence="3" id="KW-1185">Reference proteome</keyword>